<organism evidence="1 2">
    <name type="scientific">Chara braunii</name>
    <name type="common">Braun's stonewort</name>
    <dbReference type="NCBI Taxonomy" id="69332"/>
    <lineage>
        <taxon>Eukaryota</taxon>
        <taxon>Viridiplantae</taxon>
        <taxon>Streptophyta</taxon>
        <taxon>Charophyceae</taxon>
        <taxon>Charales</taxon>
        <taxon>Characeae</taxon>
        <taxon>Chara</taxon>
    </lineage>
</organism>
<dbReference type="OrthoDB" id="5816at2759"/>
<name>A0A388JUV8_CHABU</name>
<sequence>MAVSLVCKLILFSIAKKVTVFLVAKTYGFPRLYRRTAEVNRFVNRHNPRRRENVRSFIQGVFRLPQRACEKFSQIRAARIPSGVPKSLSFSTKARVPTLGPFVQWSALAQQHPELRCKSTWISPNVSRRVFAAAGRREAVPFSRDQATVQHLRGCSLFSSSGANVARWPTSALADGTRDVSHVSDGTGGTSGTGGTYRSTAVPYFAAGNRGNLPCKAHTHAPIPVSSTHARHLLNYALFGRAPAVLVPRLHALQNKLFSGKWTSDDEVTSTYQRGAEQHRDNRIRAGTEAGTAYEWTRGGRRLGLRQLLELSRSGALSTASGTVT</sequence>
<accession>A0A388JUV8</accession>
<keyword evidence="2" id="KW-1185">Reference proteome</keyword>
<dbReference type="Proteomes" id="UP000265515">
    <property type="component" value="Unassembled WGS sequence"/>
</dbReference>
<evidence type="ECO:0000313" key="2">
    <source>
        <dbReference type="Proteomes" id="UP000265515"/>
    </source>
</evidence>
<dbReference type="EMBL" id="BFEA01000021">
    <property type="protein sequence ID" value="GBG61547.1"/>
    <property type="molecule type" value="Genomic_DNA"/>
</dbReference>
<comment type="caution">
    <text evidence="1">The sequence shown here is derived from an EMBL/GenBank/DDBJ whole genome shotgun (WGS) entry which is preliminary data.</text>
</comment>
<gene>
    <name evidence="1" type="ORF">CBR_g22344</name>
</gene>
<dbReference type="Gramene" id="GBG61547">
    <property type="protein sequence ID" value="GBG61547"/>
    <property type="gene ID" value="CBR_g22344"/>
</dbReference>
<evidence type="ECO:0000313" key="1">
    <source>
        <dbReference type="EMBL" id="GBG61547.1"/>
    </source>
</evidence>
<protein>
    <submittedName>
        <fullName evidence="1">Uncharacterized protein</fullName>
    </submittedName>
</protein>
<reference evidence="1 2" key="1">
    <citation type="journal article" date="2018" name="Cell">
        <title>The Chara Genome: Secondary Complexity and Implications for Plant Terrestrialization.</title>
        <authorList>
            <person name="Nishiyama T."/>
            <person name="Sakayama H."/>
            <person name="Vries J.D."/>
            <person name="Buschmann H."/>
            <person name="Saint-Marcoux D."/>
            <person name="Ullrich K.K."/>
            <person name="Haas F.B."/>
            <person name="Vanderstraeten L."/>
            <person name="Becker D."/>
            <person name="Lang D."/>
            <person name="Vosolsobe S."/>
            <person name="Rombauts S."/>
            <person name="Wilhelmsson P.K.I."/>
            <person name="Janitza P."/>
            <person name="Kern R."/>
            <person name="Heyl A."/>
            <person name="Rumpler F."/>
            <person name="Villalobos L.I.A.C."/>
            <person name="Clay J.M."/>
            <person name="Skokan R."/>
            <person name="Toyoda A."/>
            <person name="Suzuki Y."/>
            <person name="Kagoshima H."/>
            <person name="Schijlen E."/>
            <person name="Tajeshwar N."/>
            <person name="Catarino B."/>
            <person name="Hetherington A.J."/>
            <person name="Saltykova A."/>
            <person name="Bonnot C."/>
            <person name="Breuninger H."/>
            <person name="Symeonidi A."/>
            <person name="Radhakrishnan G.V."/>
            <person name="Van Nieuwerburgh F."/>
            <person name="Deforce D."/>
            <person name="Chang C."/>
            <person name="Karol K.G."/>
            <person name="Hedrich R."/>
            <person name="Ulvskov P."/>
            <person name="Glockner G."/>
            <person name="Delwiche C.F."/>
            <person name="Petrasek J."/>
            <person name="Van de Peer Y."/>
            <person name="Friml J."/>
            <person name="Beilby M."/>
            <person name="Dolan L."/>
            <person name="Kohara Y."/>
            <person name="Sugano S."/>
            <person name="Fujiyama A."/>
            <person name="Delaux P.-M."/>
            <person name="Quint M."/>
            <person name="TheiBen G."/>
            <person name="Hagemann M."/>
            <person name="Harholt J."/>
            <person name="Dunand C."/>
            <person name="Zachgo S."/>
            <person name="Langdale J."/>
            <person name="Maumus F."/>
            <person name="Straeten D.V.D."/>
            <person name="Gould S.B."/>
            <person name="Rensing S.A."/>
        </authorList>
    </citation>
    <scope>NUCLEOTIDE SEQUENCE [LARGE SCALE GENOMIC DNA]</scope>
    <source>
        <strain evidence="1 2">S276</strain>
    </source>
</reference>
<proteinExistence type="predicted"/>
<dbReference type="AlphaFoldDB" id="A0A388JUV8"/>